<proteinExistence type="predicted"/>
<comment type="caution">
    <text evidence="2">The sequence shown here is derived from an EMBL/GenBank/DDBJ whole genome shotgun (WGS) entry which is preliminary data.</text>
</comment>
<sequence length="116" mass="13051">MATAKHSEPADVYAAFKQDVNMTASELEKWLKTDESKSVGQDSGDGQSIGHHSGERIVEILHKKKADLTPDDEAHMHKVHSYVARHSAQGPHHQKDVETSAWRYSLMNWGHDPLKK</sequence>
<keyword evidence="3" id="KW-1185">Reference proteome</keyword>
<dbReference type="EMBL" id="JADQDP010000004">
    <property type="protein sequence ID" value="MBF9143644.1"/>
    <property type="molecule type" value="Genomic_DNA"/>
</dbReference>
<dbReference type="InterPro" id="IPR021487">
    <property type="entry name" value="DUF3140"/>
</dbReference>
<gene>
    <name evidence="2" type="ORF">I2I01_18510</name>
</gene>
<evidence type="ECO:0000313" key="2">
    <source>
        <dbReference type="EMBL" id="MBF9143644.1"/>
    </source>
</evidence>
<dbReference type="AlphaFoldDB" id="A0A931BHG6"/>
<dbReference type="PANTHER" id="PTHR40630:SF1">
    <property type="entry name" value="DNA-BINDING PROTEIN"/>
    <property type="match status" value="1"/>
</dbReference>
<accession>A0A931BHG6</accession>
<feature type="region of interest" description="Disordered" evidence="1">
    <location>
        <begin position="33"/>
        <end position="53"/>
    </location>
</feature>
<dbReference type="PANTHER" id="PTHR40630">
    <property type="entry name" value="POSSIBLE DNA-BINDING PROTEIN"/>
    <property type="match status" value="1"/>
</dbReference>
<reference evidence="2 3" key="1">
    <citation type="submission" date="2020-11" db="EMBL/GenBank/DDBJ databases">
        <authorList>
            <person name="Kim M.K."/>
        </authorList>
    </citation>
    <scope>NUCLEOTIDE SEQUENCE [LARGE SCALE GENOMIC DNA]</scope>
    <source>
        <strain evidence="2 3">BT439</strain>
    </source>
</reference>
<dbReference type="Proteomes" id="UP000645610">
    <property type="component" value="Unassembled WGS sequence"/>
</dbReference>
<protein>
    <submittedName>
        <fullName evidence="2">DUF3140 domain-containing protein</fullName>
    </submittedName>
</protein>
<organism evidence="2 3">
    <name type="scientific">Hymenobacter properus</name>
    <dbReference type="NCBI Taxonomy" id="2791026"/>
    <lineage>
        <taxon>Bacteria</taxon>
        <taxon>Pseudomonadati</taxon>
        <taxon>Bacteroidota</taxon>
        <taxon>Cytophagia</taxon>
        <taxon>Cytophagales</taxon>
        <taxon>Hymenobacteraceae</taxon>
        <taxon>Hymenobacter</taxon>
    </lineage>
</organism>
<dbReference type="Pfam" id="PF11338">
    <property type="entry name" value="DUF3140"/>
    <property type="match status" value="1"/>
</dbReference>
<evidence type="ECO:0000256" key="1">
    <source>
        <dbReference type="SAM" id="MobiDB-lite"/>
    </source>
</evidence>
<name>A0A931BHG6_9BACT</name>
<evidence type="ECO:0000313" key="3">
    <source>
        <dbReference type="Proteomes" id="UP000645610"/>
    </source>
</evidence>
<dbReference type="RefSeq" id="WP_196287989.1">
    <property type="nucleotide sequence ID" value="NZ_JADQDP010000004.1"/>
</dbReference>